<evidence type="ECO:0000313" key="2">
    <source>
        <dbReference type="Proteomes" id="UP001189143"/>
    </source>
</evidence>
<proteinExistence type="predicted"/>
<protein>
    <submittedName>
        <fullName evidence="1">Uncharacterized protein</fullName>
    </submittedName>
</protein>
<comment type="caution">
    <text evidence="1">The sequence shown here is derived from an EMBL/GenBank/DDBJ whole genome shotgun (WGS) entry which is preliminary data.</text>
</comment>
<reference evidence="1" key="1">
    <citation type="submission" date="2022-10" db="EMBL/GenBank/DDBJ databases">
        <authorList>
            <person name="Aires J."/>
            <person name="Mesa V."/>
        </authorList>
    </citation>
    <scope>NUCLEOTIDE SEQUENCE</scope>
    <source>
        <strain evidence="1">Clostridium neonatale JD116</strain>
    </source>
</reference>
<organism evidence="1 2">
    <name type="scientific">Clostridium neonatale</name>
    <dbReference type="NCBI Taxonomy" id="137838"/>
    <lineage>
        <taxon>Bacteria</taxon>
        <taxon>Bacillati</taxon>
        <taxon>Bacillota</taxon>
        <taxon>Clostridia</taxon>
        <taxon>Eubacteriales</taxon>
        <taxon>Clostridiaceae</taxon>
        <taxon>Clostridium</taxon>
    </lineage>
</organism>
<name>A0AAD2DCV3_9CLOT</name>
<evidence type="ECO:0000313" key="1">
    <source>
        <dbReference type="EMBL" id="CAI3538838.1"/>
    </source>
</evidence>
<sequence length="48" mass="5483">MLLGVTNSTDDHSTNNTYDALLKVEHIEVRSDEDIDQLARELAFHVKK</sequence>
<dbReference type="Proteomes" id="UP001189143">
    <property type="component" value="Unassembled WGS sequence"/>
</dbReference>
<dbReference type="AlphaFoldDB" id="A0AAD2DCV3"/>
<dbReference type="RefSeq" id="WP_210887596.1">
    <property type="nucleotide sequence ID" value="NZ_CAKJVE010000001.1"/>
</dbReference>
<accession>A0AAD2DCV3</accession>
<dbReference type="EMBL" id="CAMTCP010000010">
    <property type="protein sequence ID" value="CAI3538838.1"/>
    <property type="molecule type" value="Genomic_DNA"/>
</dbReference>
<gene>
    <name evidence="1" type="ORF">CNEO2_1090008</name>
</gene>